<dbReference type="PROSITE" id="PS50975">
    <property type="entry name" value="ATP_GRASP"/>
    <property type="match status" value="1"/>
</dbReference>
<dbReference type="InterPro" id="IPR013815">
    <property type="entry name" value="ATP_grasp_subdomain_1"/>
</dbReference>
<evidence type="ECO:0000256" key="3">
    <source>
        <dbReference type="ARBA" id="ARBA00022840"/>
    </source>
</evidence>
<accession>A0ABS2DRX5</accession>
<dbReference type="InterPro" id="IPR005875">
    <property type="entry name" value="PurK"/>
</dbReference>
<evidence type="ECO:0000256" key="2">
    <source>
        <dbReference type="ARBA" id="ARBA00022755"/>
    </source>
</evidence>
<feature type="binding site" evidence="4">
    <location>
        <begin position="268"/>
        <end position="269"/>
    </location>
    <ligand>
        <name>ATP</name>
        <dbReference type="ChEBI" id="CHEBI:30616"/>
    </ligand>
</feature>
<dbReference type="NCBIfam" id="NF004677">
    <property type="entry name" value="PRK06019.1-3"/>
    <property type="match status" value="1"/>
</dbReference>
<dbReference type="EC" id="6.3.4.18" evidence="4 5"/>
<dbReference type="InterPro" id="IPR003135">
    <property type="entry name" value="ATP-grasp_carboxylate-amine"/>
</dbReference>
<evidence type="ECO:0000259" key="6">
    <source>
        <dbReference type="PROSITE" id="PS50975"/>
    </source>
</evidence>
<comment type="subunit">
    <text evidence="4 5">Homodimer.</text>
</comment>
<dbReference type="GO" id="GO:0034028">
    <property type="term" value="F:5-(carboxyamino)imidazole ribonucleotide synthase activity"/>
    <property type="evidence" value="ECO:0007669"/>
    <property type="project" value="UniProtKB-EC"/>
</dbReference>
<dbReference type="PANTHER" id="PTHR11609">
    <property type="entry name" value="PURINE BIOSYNTHESIS PROTEIN 6/7, PUR6/7"/>
    <property type="match status" value="1"/>
</dbReference>
<dbReference type="EMBL" id="JACJJC010000008">
    <property type="protein sequence ID" value="MBM6704106.1"/>
    <property type="molecule type" value="Genomic_DNA"/>
</dbReference>
<comment type="similarity">
    <text evidence="4 5">Belongs to the PurK/PurT family.</text>
</comment>
<keyword evidence="4 5" id="KW-0436">Ligase</keyword>
<dbReference type="InterPro" id="IPR011761">
    <property type="entry name" value="ATP-grasp"/>
</dbReference>
<comment type="caution">
    <text evidence="7">The sequence shown here is derived from an EMBL/GenBank/DDBJ whole genome shotgun (WGS) entry which is preliminary data.</text>
</comment>
<comment type="function">
    <text evidence="5">Catalyzes the ATP-dependent conversion of 5-aminoimidazole ribonucleotide (AIR) and HCO(3)- to N5-carboxyaminoimidazole ribonucleotide (N5-CAIR).</text>
</comment>
<dbReference type="Proteomes" id="UP000715095">
    <property type="component" value="Unassembled WGS sequence"/>
</dbReference>
<dbReference type="Pfam" id="PF02222">
    <property type="entry name" value="ATP-grasp"/>
    <property type="match status" value="1"/>
</dbReference>
<feature type="binding site" evidence="4">
    <location>
        <position position="214"/>
    </location>
    <ligand>
        <name>ATP</name>
        <dbReference type="ChEBI" id="CHEBI:30616"/>
    </ligand>
</feature>
<dbReference type="RefSeq" id="WP_205102580.1">
    <property type="nucleotide sequence ID" value="NZ_JACJJC010000008.1"/>
</dbReference>
<dbReference type="InterPro" id="IPR054350">
    <property type="entry name" value="PurT/PurK_preATP-grasp"/>
</dbReference>
<feature type="binding site" evidence="4">
    <location>
        <position position="191"/>
    </location>
    <ligand>
        <name>ATP</name>
        <dbReference type="ChEBI" id="CHEBI:30616"/>
    </ligand>
</feature>
<dbReference type="NCBIfam" id="TIGR01161">
    <property type="entry name" value="purK"/>
    <property type="match status" value="1"/>
</dbReference>
<dbReference type="Gene3D" id="3.30.470.20">
    <property type="entry name" value="ATP-grasp fold, B domain"/>
    <property type="match status" value="1"/>
</dbReference>
<protein>
    <recommendedName>
        <fullName evidence="4 5">N5-carboxyaminoimidazole ribonucleotide synthase</fullName>
        <shortName evidence="4 5">N5-CAIR synthase</shortName>
        <ecNumber evidence="4 5">6.3.4.18</ecNumber>
    </recommendedName>
    <alternativeName>
        <fullName evidence="4 5">5-(carboxyamino)imidazole ribonucleotide synthetase</fullName>
    </alternativeName>
</protein>
<feature type="binding site" evidence="4">
    <location>
        <position position="148"/>
    </location>
    <ligand>
        <name>ATP</name>
        <dbReference type="ChEBI" id="CHEBI:30616"/>
    </ligand>
</feature>
<dbReference type="Gene3D" id="3.40.50.20">
    <property type="match status" value="1"/>
</dbReference>
<dbReference type="NCBIfam" id="NF004679">
    <property type="entry name" value="PRK06019.1-5"/>
    <property type="match status" value="1"/>
</dbReference>
<dbReference type="InterPro" id="IPR016185">
    <property type="entry name" value="PreATP-grasp_dom_sf"/>
</dbReference>
<keyword evidence="3 4" id="KW-0067">ATP-binding</keyword>
<dbReference type="SUPFAM" id="SSF51246">
    <property type="entry name" value="Rudiment single hybrid motif"/>
    <property type="match status" value="1"/>
</dbReference>
<name>A0ABS2DRX5_9BURK</name>
<dbReference type="NCBIfam" id="NF004676">
    <property type="entry name" value="PRK06019.1-2"/>
    <property type="match status" value="1"/>
</dbReference>
<comment type="function">
    <text evidence="4">Catalyzes the ATP-dependent conversion of 5-aminoimidazole ribonucleotide (AIR) and HCO(3)(-) to N5-carboxyaminoimidazole ribonucleotide (N5-CAIR).</text>
</comment>
<dbReference type="InterPro" id="IPR011054">
    <property type="entry name" value="Rudment_hybrid_motif"/>
</dbReference>
<dbReference type="Pfam" id="PF17769">
    <property type="entry name" value="PurK_C"/>
    <property type="match status" value="1"/>
</dbReference>
<feature type="domain" description="ATP-grasp" evidence="6">
    <location>
        <begin position="113"/>
        <end position="298"/>
    </location>
</feature>
<evidence type="ECO:0000313" key="7">
    <source>
        <dbReference type="EMBL" id="MBM6704106.1"/>
    </source>
</evidence>
<comment type="pathway">
    <text evidence="4 5">Purine metabolism; IMP biosynthesis via de novo pathway; 5-amino-1-(5-phospho-D-ribosyl)imidazole-4-carboxylate from 5-amino-1-(5-phospho-D-ribosyl)imidazole (N5-CAIR route): step 1/2.</text>
</comment>
<dbReference type="HAMAP" id="MF_01928">
    <property type="entry name" value="PurK"/>
    <property type="match status" value="1"/>
</dbReference>
<feature type="binding site" evidence="4">
    <location>
        <begin position="153"/>
        <end position="159"/>
    </location>
    <ligand>
        <name>ATP</name>
        <dbReference type="ChEBI" id="CHEBI:30616"/>
    </ligand>
</feature>
<gene>
    <name evidence="4 5" type="primary">purK</name>
    <name evidence="7" type="ORF">H6A60_06360</name>
</gene>
<dbReference type="SUPFAM" id="SSF56059">
    <property type="entry name" value="Glutathione synthetase ATP-binding domain-like"/>
    <property type="match status" value="1"/>
</dbReference>
<dbReference type="PANTHER" id="PTHR11609:SF5">
    <property type="entry name" value="PHOSPHORIBOSYLAMINOIMIDAZOLE CARBOXYLASE"/>
    <property type="match status" value="1"/>
</dbReference>
<proteinExistence type="inferred from homology"/>
<organism evidence="7 8">
    <name type="scientific">Sutterella massiliensis</name>
    <dbReference type="NCBI Taxonomy" id="1816689"/>
    <lineage>
        <taxon>Bacteria</taxon>
        <taxon>Pseudomonadati</taxon>
        <taxon>Pseudomonadota</taxon>
        <taxon>Betaproteobacteria</taxon>
        <taxon>Burkholderiales</taxon>
        <taxon>Sutterellaceae</taxon>
        <taxon>Sutterella</taxon>
    </lineage>
</organism>
<feature type="binding site" evidence="4">
    <location>
        <begin position="183"/>
        <end position="186"/>
    </location>
    <ligand>
        <name>ATP</name>
        <dbReference type="ChEBI" id="CHEBI:30616"/>
    </ligand>
</feature>
<evidence type="ECO:0000256" key="5">
    <source>
        <dbReference type="RuleBase" id="RU361200"/>
    </source>
</evidence>
<feature type="binding site" evidence="4">
    <location>
        <position position="109"/>
    </location>
    <ligand>
        <name>ATP</name>
        <dbReference type="ChEBI" id="CHEBI:30616"/>
    </ligand>
</feature>
<dbReference type="Pfam" id="PF22660">
    <property type="entry name" value="RS_preATP-grasp-like"/>
    <property type="match status" value="1"/>
</dbReference>
<reference evidence="7 8" key="1">
    <citation type="journal article" date="2021" name="Sci. Rep.">
        <title>The distribution of antibiotic resistance genes in chicken gut microbiota commensals.</title>
        <authorList>
            <person name="Juricova H."/>
            <person name="Matiasovicova J."/>
            <person name="Kubasova T."/>
            <person name="Cejkova D."/>
            <person name="Rychlik I."/>
        </authorList>
    </citation>
    <scope>NUCLEOTIDE SEQUENCE [LARGE SCALE GENOMIC DNA]</scope>
    <source>
        <strain evidence="7 8">An829</strain>
    </source>
</reference>
<evidence type="ECO:0000256" key="1">
    <source>
        <dbReference type="ARBA" id="ARBA00022741"/>
    </source>
</evidence>
<dbReference type="InterPro" id="IPR040686">
    <property type="entry name" value="PurK_C"/>
</dbReference>
<sequence>MNNEVLLPGETLGLLGGGQLGRMFAQAAATMGYHVAVLEPGENAPAAEVSLKHIRAAYDCTEGIQELASHVRTVTTEFENVPADTLKRLAELGVRTTPSASAVSAAQDRNVEKAFIEKAGVPTAPHAAVRSEADVEALDSSLFPGILKTARLGYDGKGQARVRTREEALEAFRGFGGVECVLEKMLDLKLEVSVIVCRDAAGDSVVFPVAENHHKNGILAYTVLPARIDEKTAAEAQEHAKRIAQALDYVGVLCVELFILGDGRILANEIAPRPHNSGHATIEACVSSQYEEQVRIAAGLPLGDTTLRSPAVMLNLLGDLWYDAAGNVREPDWTKLLALPGAKLHLYGKAQPRRARKMGHATFVAETQSEALAHARAAAEHLGLAFADELKVAAR</sequence>
<evidence type="ECO:0000313" key="8">
    <source>
        <dbReference type="Proteomes" id="UP000715095"/>
    </source>
</evidence>
<dbReference type="SUPFAM" id="SSF52440">
    <property type="entry name" value="PreATP-grasp domain"/>
    <property type="match status" value="1"/>
</dbReference>
<evidence type="ECO:0000256" key="4">
    <source>
        <dbReference type="HAMAP-Rule" id="MF_01928"/>
    </source>
</evidence>
<keyword evidence="1 4" id="KW-0547">Nucleotide-binding</keyword>
<keyword evidence="8" id="KW-1185">Reference proteome</keyword>
<comment type="catalytic activity">
    <reaction evidence="4 5">
        <text>5-amino-1-(5-phospho-beta-D-ribosyl)imidazole + hydrogencarbonate + ATP = 5-carboxyamino-1-(5-phospho-D-ribosyl)imidazole + ADP + phosphate + 2 H(+)</text>
        <dbReference type="Rhea" id="RHEA:19317"/>
        <dbReference type="ChEBI" id="CHEBI:15378"/>
        <dbReference type="ChEBI" id="CHEBI:17544"/>
        <dbReference type="ChEBI" id="CHEBI:30616"/>
        <dbReference type="ChEBI" id="CHEBI:43474"/>
        <dbReference type="ChEBI" id="CHEBI:58730"/>
        <dbReference type="ChEBI" id="CHEBI:137981"/>
        <dbReference type="ChEBI" id="CHEBI:456216"/>
        <dbReference type="EC" id="6.3.4.18"/>
    </reaction>
</comment>
<keyword evidence="2 4" id="KW-0658">Purine biosynthesis</keyword>
<dbReference type="NCBIfam" id="NF004675">
    <property type="entry name" value="PRK06019.1-1"/>
    <property type="match status" value="1"/>
</dbReference>
<dbReference type="Gene3D" id="3.30.1490.20">
    <property type="entry name" value="ATP-grasp fold, A domain"/>
    <property type="match status" value="1"/>
</dbReference>